<dbReference type="NCBIfam" id="NF004828">
    <property type="entry name" value="PRK06183.1-2"/>
    <property type="match status" value="1"/>
</dbReference>
<keyword evidence="9" id="KW-1185">Reference proteome</keyword>
<dbReference type="Gene3D" id="3.50.50.60">
    <property type="entry name" value="FAD/NAD(P)-binding domain"/>
    <property type="match status" value="1"/>
</dbReference>
<organism evidence="8 9">
    <name type="scientific">Mycolicibacterium aromaticivorans JS19b1 = JCM 16368</name>
    <dbReference type="NCBI Taxonomy" id="1440774"/>
    <lineage>
        <taxon>Bacteria</taxon>
        <taxon>Bacillati</taxon>
        <taxon>Actinomycetota</taxon>
        <taxon>Actinomycetes</taxon>
        <taxon>Mycobacteriales</taxon>
        <taxon>Mycobacteriaceae</taxon>
        <taxon>Mycolicibacterium</taxon>
    </lineage>
</organism>
<dbReference type="PANTHER" id="PTHR43476">
    <property type="entry name" value="3-(3-HYDROXY-PHENYL)PROPIONATE/3-HYDROXYCINNAMIC ACID HYDROXYLASE"/>
    <property type="match status" value="1"/>
</dbReference>
<dbReference type="EC" id="1.14.13.127" evidence="6"/>
<dbReference type="NCBIfam" id="NF004829">
    <property type="entry name" value="PRK06183.1-3"/>
    <property type="match status" value="1"/>
</dbReference>
<dbReference type="InterPro" id="IPR002938">
    <property type="entry name" value="FAD-bd"/>
</dbReference>
<evidence type="ECO:0000256" key="2">
    <source>
        <dbReference type="ARBA" id="ARBA00022797"/>
    </source>
</evidence>
<feature type="binding site" evidence="6">
    <location>
        <begin position="6"/>
        <end position="35"/>
    </location>
    <ligand>
        <name>FAD</name>
        <dbReference type="ChEBI" id="CHEBI:57692"/>
    </ligand>
</feature>
<evidence type="ECO:0000313" key="9">
    <source>
        <dbReference type="Proteomes" id="UP000022835"/>
    </source>
</evidence>
<dbReference type="Proteomes" id="UP000022835">
    <property type="component" value="Unassembled WGS sequence"/>
</dbReference>
<keyword evidence="3 6" id="KW-0274">FAD</keyword>
<accession>A0A064CRB3</accession>
<keyword evidence="4 6" id="KW-0560">Oxidoreductase</keyword>
<dbReference type="InterPro" id="IPR050631">
    <property type="entry name" value="PheA/TfdB_FAD_monoxygenase"/>
</dbReference>
<evidence type="ECO:0000256" key="3">
    <source>
        <dbReference type="ARBA" id="ARBA00022827"/>
    </source>
</evidence>
<comment type="caution">
    <text evidence="8">The sequence shown here is derived from an EMBL/GenBank/DDBJ whole genome shotgun (WGS) entry which is preliminary data.</text>
</comment>
<dbReference type="NCBIfam" id="NF004831">
    <property type="entry name" value="PRK06183.1-5"/>
    <property type="match status" value="1"/>
</dbReference>
<dbReference type="PANTHER" id="PTHR43476:SF3">
    <property type="entry name" value="FAD-BINDING MONOOXYGENASE"/>
    <property type="match status" value="1"/>
</dbReference>
<dbReference type="UniPathway" id="UPA00714"/>
<dbReference type="InterPro" id="IPR023786">
    <property type="entry name" value="3-HPP/3HCI_hydroxylase"/>
</dbReference>
<dbReference type="Pfam" id="PF01494">
    <property type="entry name" value="FAD_binding_3"/>
    <property type="match status" value="1"/>
</dbReference>
<comment type="similarity">
    <text evidence="6">Belongs to the PheA/TfdB FAD monooxygenase family.</text>
</comment>
<dbReference type="GO" id="GO:0071949">
    <property type="term" value="F:FAD binding"/>
    <property type="evidence" value="ECO:0007669"/>
    <property type="project" value="InterPro"/>
</dbReference>
<comment type="pathway">
    <text evidence="6">Aromatic compound metabolism; 3-phenylpropanoate degradation.</text>
</comment>
<feature type="domain" description="FAD-binding" evidence="7">
    <location>
        <begin position="5"/>
        <end position="341"/>
    </location>
</feature>
<dbReference type="HAMAP" id="MF_01652">
    <property type="entry name" value="MhpA"/>
    <property type="match status" value="1"/>
</dbReference>
<evidence type="ECO:0000313" key="8">
    <source>
        <dbReference type="EMBL" id="KDF01333.1"/>
    </source>
</evidence>
<comment type="function">
    <text evidence="6">Catalyzes the insertion of one atom of molecular oxygen into position 2 of the phenyl ring of 3-(3-hydroxyphenyl)propionate (3-HPP) and hydroxycinnamic acid (3HCI).</text>
</comment>
<comment type="catalytic activity">
    <reaction evidence="6">
        <text>3-(3-hydroxyphenyl)propanoate + NADH + O2 + H(+) = 3-(2,3-dihydroxyphenyl)propanoate + NAD(+) + H2O</text>
        <dbReference type="Rhea" id="RHEA:24785"/>
        <dbReference type="ChEBI" id="CHEBI:15377"/>
        <dbReference type="ChEBI" id="CHEBI:15378"/>
        <dbReference type="ChEBI" id="CHEBI:15379"/>
        <dbReference type="ChEBI" id="CHEBI:46951"/>
        <dbReference type="ChEBI" id="CHEBI:57277"/>
        <dbReference type="ChEBI" id="CHEBI:57540"/>
        <dbReference type="ChEBI" id="CHEBI:57945"/>
        <dbReference type="EC" id="1.14.13.127"/>
    </reaction>
</comment>
<dbReference type="EMBL" id="JALN02000001">
    <property type="protein sequence ID" value="KDF01333.1"/>
    <property type="molecule type" value="Genomic_DNA"/>
</dbReference>
<dbReference type="GO" id="GO:0008688">
    <property type="term" value="F:3-(3-hydroxyphenyl)propionate hydroxylase activity"/>
    <property type="evidence" value="ECO:0007669"/>
    <property type="project" value="UniProtKB-UniRule"/>
</dbReference>
<dbReference type="SUPFAM" id="SSF51905">
    <property type="entry name" value="FAD/NAD(P)-binding domain"/>
    <property type="match status" value="1"/>
</dbReference>
<dbReference type="InterPro" id="IPR036188">
    <property type="entry name" value="FAD/NAD-bd_sf"/>
</dbReference>
<name>A0A064CRB3_9MYCO</name>
<comment type="cofactor">
    <cofactor evidence="6">
        <name>FAD</name>
        <dbReference type="ChEBI" id="CHEBI:57692"/>
    </cofactor>
</comment>
<evidence type="ECO:0000259" key="7">
    <source>
        <dbReference type="Pfam" id="PF01494"/>
    </source>
</evidence>
<keyword evidence="5 6" id="KW-0520">NAD</keyword>
<dbReference type="GO" id="GO:0019380">
    <property type="term" value="P:3-phenylpropionate catabolic process"/>
    <property type="evidence" value="ECO:0007669"/>
    <property type="project" value="UniProtKB-UniPathway"/>
</dbReference>
<feature type="binding site" evidence="6">
    <location>
        <begin position="274"/>
        <end position="284"/>
    </location>
    <ligand>
        <name>FAD</name>
        <dbReference type="ChEBI" id="CHEBI:57692"/>
    </ligand>
</feature>
<keyword evidence="2 6" id="KW-0058">Aromatic hydrocarbons catabolism</keyword>
<reference evidence="8" key="1">
    <citation type="submission" date="2014-05" db="EMBL/GenBank/DDBJ databases">
        <title>Genome sequence of Mycobacterium aromaticivorans strain JS19b1T (= DSM 45407T).</title>
        <authorList>
            <person name="Kwak Y."/>
            <person name="Park G.-S."/>
            <person name="Li Q.X."/>
            <person name="Lee S.-E."/>
            <person name="Shin J.-H."/>
        </authorList>
    </citation>
    <scope>NUCLEOTIDE SEQUENCE [LARGE SCALE GENOMIC DNA]</scope>
    <source>
        <strain evidence="8">JS19b1</strain>
    </source>
</reference>
<dbReference type="GO" id="GO:0019622">
    <property type="term" value="P:3-(3-hydroxy)phenylpropionate catabolic process"/>
    <property type="evidence" value="ECO:0007669"/>
    <property type="project" value="UniProtKB-UniRule"/>
</dbReference>
<dbReference type="Gene3D" id="3.30.70.2450">
    <property type="match status" value="1"/>
</dbReference>
<keyword evidence="1 6" id="KW-0285">Flavoprotein</keyword>
<proteinExistence type="inferred from homology"/>
<protein>
    <recommendedName>
        <fullName evidence="6">3-(3-hydroxy-phenyl)propionate/3-hydroxycinnamic acid hydroxylase</fullName>
        <shortName evidence="6">3-HCI hydroxylase</shortName>
        <shortName evidence="6">3-HPP hydroxylase</shortName>
        <ecNumber evidence="6">1.14.13.127</ecNumber>
    </recommendedName>
</protein>
<evidence type="ECO:0000256" key="6">
    <source>
        <dbReference type="HAMAP-Rule" id="MF_01652"/>
    </source>
</evidence>
<evidence type="ECO:0000256" key="5">
    <source>
        <dbReference type="ARBA" id="ARBA00023027"/>
    </source>
</evidence>
<dbReference type="AlphaFoldDB" id="A0A064CRB3"/>
<dbReference type="eggNOG" id="COG0654">
    <property type="taxonomic scope" value="Bacteria"/>
</dbReference>
<dbReference type="STRING" id="1440774.Y900_020930"/>
<comment type="catalytic activity">
    <reaction evidence="6">
        <text>(2E)-3-(3-hydroxyphenyl)prop-2-enoate + NADH + O2 + H(+) = (2E)-3-(2,3-dihydroxyphenyl)prop-2-enoate + NAD(+) + H2O</text>
        <dbReference type="Rhea" id="RHEA:27846"/>
        <dbReference type="ChEBI" id="CHEBI:15377"/>
        <dbReference type="ChEBI" id="CHEBI:15378"/>
        <dbReference type="ChEBI" id="CHEBI:15379"/>
        <dbReference type="ChEBI" id="CHEBI:47928"/>
        <dbReference type="ChEBI" id="CHEBI:57540"/>
        <dbReference type="ChEBI" id="CHEBI:57945"/>
        <dbReference type="ChEBI" id="CHEBI:58642"/>
        <dbReference type="EC" id="1.14.13.127"/>
    </reaction>
</comment>
<dbReference type="PRINTS" id="PR00420">
    <property type="entry name" value="RNGMNOXGNASE"/>
</dbReference>
<gene>
    <name evidence="6" type="primary">mhpA</name>
    <name evidence="8" type="ORF">Y900_020930</name>
</gene>
<evidence type="ECO:0000256" key="1">
    <source>
        <dbReference type="ARBA" id="ARBA00022630"/>
    </source>
</evidence>
<evidence type="ECO:0000256" key="4">
    <source>
        <dbReference type="ARBA" id="ARBA00023002"/>
    </source>
</evidence>
<sequence length="561" mass="61398">MSMEFDVVVVGAGPVGLTLANILGLQGVRTLVVDERDALIDYPRGVGLDDEALRTFQAIGLVDAVLPHTVPNQILRFYDGKRRLLAEMAPPDARFGWPKRNGFVQPLVDAELYKGLSRFDNVEVAWGHPMTSITETADGVVVELSPADSQPRKVSARYVVGCDGGRSATRRLMGVSFDGTTSSTRWLVVDIANDPLGHPNSEVGADPVRPYVSIAIAHGIRRFEFLIHGHETDEQAEDPAFVAQMLSRLVPYPDRCDIIRRRLYTHHSRIASSFRKGRILIAGDAAHLMPVWQGQGYNSGIRDAANLGWKLAAVVKGRARDALLDSYDVERRKHARAMIDLSTTVGKVISPTNSRVAAARDVVVRAASLVPTLKRYVLEMRFKPMPRYDHGAVVHSEPRSPSSAVGTLFIQPRVDTRDNQNVLLDDVIGPWFAFVCWSNNPRQLLGEKDFAAWKSLGAVFVALRPITQLHWTGHDDPDVIVVGDRTGALKAWFDTHEESVMFLRPDRCIAGACIAQRTPELSTALLDTLTLTPGGGTDATGALLYVTQPAAESSRPVGGTA</sequence>